<organism evidence="1 2">
    <name type="scientific">Haloarcula nitratireducens</name>
    <dbReference type="NCBI Taxonomy" id="2487749"/>
    <lineage>
        <taxon>Archaea</taxon>
        <taxon>Methanobacteriati</taxon>
        <taxon>Methanobacteriota</taxon>
        <taxon>Stenosarchaea group</taxon>
        <taxon>Halobacteria</taxon>
        <taxon>Halobacteriales</taxon>
        <taxon>Haloarculaceae</taxon>
        <taxon>Haloarcula</taxon>
    </lineage>
</organism>
<comment type="caution">
    <text evidence="1">The sequence shown here is derived from an EMBL/GenBank/DDBJ whole genome shotgun (WGS) entry which is preliminary data.</text>
</comment>
<evidence type="ECO:0000313" key="1">
    <source>
        <dbReference type="EMBL" id="MBX0294976.1"/>
    </source>
</evidence>
<sequence length="89" mass="10414">MEGTEATGETDRLSLAELFTREFMQEYTDFESIEEFWSHSPWEIRSRADVEQIPDNPLDGYVDKHTEFSDAEEMDWVAGTAWAAKRFDD</sequence>
<reference evidence="1 2" key="1">
    <citation type="submission" date="2021-06" db="EMBL/GenBank/DDBJ databases">
        <title>Halomicroarcula sp. a new haloarchaeum isolated from saline soil.</title>
        <authorList>
            <person name="Duran-Viseras A."/>
            <person name="Sanchez-Porro C."/>
            <person name="Ventosa A."/>
        </authorList>
    </citation>
    <scope>NUCLEOTIDE SEQUENCE [LARGE SCALE GENOMIC DNA]</scope>
    <source>
        <strain evidence="1 2">F27</strain>
    </source>
</reference>
<dbReference type="Proteomes" id="UP001430455">
    <property type="component" value="Unassembled WGS sequence"/>
</dbReference>
<dbReference type="EMBL" id="RKLT01000002">
    <property type="protein sequence ID" value="MBX0294976.1"/>
    <property type="molecule type" value="Genomic_DNA"/>
</dbReference>
<proteinExistence type="predicted"/>
<evidence type="ECO:0000313" key="2">
    <source>
        <dbReference type="Proteomes" id="UP001430455"/>
    </source>
</evidence>
<dbReference type="AlphaFoldDB" id="A0AAW4PAQ0"/>
<protein>
    <submittedName>
        <fullName evidence="1">Uncharacterized protein</fullName>
    </submittedName>
</protein>
<gene>
    <name evidence="1" type="ORF">EGH23_08815</name>
</gene>
<accession>A0AAW4PAQ0</accession>
<dbReference type="RefSeq" id="WP_220579629.1">
    <property type="nucleotide sequence ID" value="NZ_RKLT01000002.1"/>
</dbReference>
<name>A0AAW4PAQ0_9EURY</name>
<keyword evidence="2" id="KW-1185">Reference proteome</keyword>